<proteinExistence type="predicted"/>
<dbReference type="Proteomes" id="UP000245207">
    <property type="component" value="Unassembled WGS sequence"/>
</dbReference>
<gene>
    <name evidence="1" type="ORF">CTI12_AA442470</name>
</gene>
<keyword evidence="2" id="KW-1185">Reference proteome</keyword>
<protein>
    <submittedName>
        <fullName evidence="1">Ulp1 protease family, C-terminal catalytic domain-containing protein</fullName>
    </submittedName>
</protein>
<accession>A0A2U1LLB2</accession>
<comment type="caution">
    <text evidence="1">The sequence shown here is derived from an EMBL/GenBank/DDBJ whole genome shotgun (WGS) entry which is preliminary data.</text>
</comment>
<sequence>MPVLKEKIHEMDIKVEYDEDTTRVGPFKVRTTQAPTVEDRKLLELCFGKVKEDTMVVGVEDNDAFHVDKKNLCTGLMPEGWISTIFIKCVADMLCVRECKKGVVQRWFFPMTARTYRIYLPKRLRKSPEYIITKQQLQSVKQSKHFYLIVFNTMEHRVEVCDTMKDDIKIYRKAMECLVFFPILAYEHFYVIVFNIRNGYAVILDNLKSDAPYDGKYKKKFEFVKSLLVDFLARNKFRNTNLFLCEKDAKVLNLRWKTRNDKINCGLYAMIHMEHYEFEDEEWEIGILDEEDAQHRIQMDVLRNRYITKILLHEINQHKRKMIYFAENWISENPDEFEEEGTEAKLRRINEEDCLKYNLSPAEIKEEQKFECFKSKLLLEINKMGDFLKGCKYRRNFGYKKIVGVDCVEVDQYPKCYSVTLNDNSKHKLSASELQNFGFQEWNEFMFCIFHGSLNDKMKKKIMTAVLKLLTMAKMMNQISADEAYQNPARTRYDSAILAKTQLEPVV</sequence>
<keyword evidence="1" id="KW-0645">Protease</keyword>
<dbReference type="SUPFAM" id="SSF54001">
    <property type="entry name" value="Cysteine proteinases"/>
    <property type="match status" value="1"/>
</dbReference>
<keyword evidence="1" id="KW-0378">Hydrolase</keyword>
<reference evidence="1 2" key="1">
    <citation type="journal article" date="2018" name="Mol. Plant">
        <title>The genome of Artemisia annua provides insight into the evolution of Asteraceae family and artemisinin biosynthesis.</title>
        <authorList>
            <person name="Shen Q."/>
            <person name="Zhang L."/>
            <person name="Liao Z."/>
            <person name="Wang S."/>
            <person name="Yan T."/>
            <person name="Shi P."/>
            <person name="Liu M."/>
            <person name="Fu X."/>
            <person name="Pan Q."/>
            <person name="Wang Y."/>
            <person name="Lv Z."/>
            <person name="Lu X."/>
            <person name="Zhang F."/>
            <person name="Jiang W."/>
            <person name="Ma Y."/>
            <person name="Chen M."/>
            <person name="Hao X."/>
            <person name="Li L."/>
            <person name="Tang Y."/>
            <person name="Lv G."/>
            <person name="Zhou Y."/>
            <person name="Sun X."/>
            <person name="Brodelius P.E."/>
            <person name="Rose J.K.C."/>
            <person name="Tang K."/>
        </authorList>
    </citation>
    <scope>NUCLEOTIDE SEQUENCE [LARGE SCALE GENOMIC DNA]</scope>
    <source>
        <strain evidence="2">cv. Huhao1</strain>
        <tissue evidence="1">Leaf</tissue>
    </source>
</reference>
<dbReference type="OrthoDB" id="1728300at2759"/>
<organism evidence="1 2">
    <name type="scientific">Artemisia annua</name>
    <name type="common">Sweet wormwood</name>
    <dbReference type="NCBI Taxonomy" id="35608"/>
    <lineage>
        <taxon>Eukaryota</taxon>
        <taxon>Viridiplantae</taxon>
        <taxon>Streptophyta</taxon>
        <taxon>Embryophyta</taxon>
        <taxon>Tracheophyta</taxon>
        <taxon>Spermatophyta</taxon>
        <taxon>Magnoliopsida</taxon>
        <taxon>eudicotyledons</taxon>
        <taxon>Gunneridae</taxon>
        <taxon>Pentapetalae</taxon>
        <taxon>asterids</taxon>
        <taxon>campanulids</taxon>
        <taxon>Asterales</taxon>
        <taxon>Asteraceae</taxon>
        <taxon>Asteroideae</taxon>
        <taxon>Anthemideae</taxon>
        <taxon>Artemisiinae</taxon>
        <taxon>Artemisia</taxon>
    </lineage>
</organism>
<dbReference type="EMBL" id="PKPP01008780">
    <property type="protein sequence ID" value="PWA49790.1"/>
    <property type="molecule type" value="Genomic_DNA"/>
</dbReference>
<dbReference type="GO" id="GO:0006508">
    <property type="term" value="P:proteolysis"/>
    <property type="evidence" value="ECO:0007669"/>
    <property type="project" value="UniProtKB-KW"/>
</dbReference>
<name>A0A2U1LLB2_ARTAN</name>
<dbReference type="Gene3D" id="3.40.395.10">
    <property type="entry name" value="Adenoviral Proteinase, Chain A"/>
    <property type="match status" value="1"/>
</dbReference>
<dbReference type="GO" id="GO:0008233">
    <property type="term" value="F:peptidase activity"/>
    <property type="evidence" value="ECO:0007669"/>
    <property type="project" value="UniProtKB-KW"/>
</dbReference>
<evidence type="ECO:0000313" key="2">
    <source>
        <dbReference type="Proteomes" id="UP000245207"/>
    </source>
</evidence>
<dbReference type="AlphaFoldDB" id="A0A2U1LLB2"/>
<dbReference type="InterPro" id="IPR038765">
    <property type="entry name" value="Papain-like_cys_pep_sf"/>
</dbReference>
<evidence type="ECO:0000313" key="1">
    <source>
        <dbReference type="EMBL" id="PWA49790.1"/>
    </source>
</evidence>